<dbReference type="PROSITE" id="PS51279">
    <property type="entry name" value="BCNT_C"/>
    <property type="match status" value="1"/>
</dbReference>
<dbReference type="GO" id="GO:0000812">
    <property type="term" value="C:Swr1 complex"/>
    <property type="evidence" value="ECO:0007669"/>
    <property type="project" value="TreeGrafter"/>
</dbReference>
<dbReference type="OrthoDB" id="445677at2759"/>
<dbReference type="Pfam" id="PF07572">
    <property type="entry name" value="BCNT"/>
    <property type="match status" value="1"/>
</dbReference>
<dbReference type="PANTHER" id="PTHR48407">
    <property type="entry name" value="CRANIOFACIAL DEVELOPMENT PROTEIN 1"/>
    <property type="match status" value="1"/>
</dbReference>
<evidence type="ECO:0000256" key="3">
    <source>
        <dbReference type="SAM" id="MobiDB-lite"/>
    </source>
</evidence>
<organism evidence="5 6">
    <name type="scientific">Sphagnurus paluster</name>
    <dbReference type="NCBI Taxonomy" id="117069"/>
    <lineage>
        <taxon>Eukaryota</taxon>
        <taxon>Fungi</taxon>
        <taxon>Dikarya</taxon>
        <taxon>Basidiomycota</taxon>
        <taxon>Agaricomycotina</taxon>
        <taxon>Agaricomycetes</taxon>
        <taxon>Agaricomycetidae</taxon>
        <taxon>Agaricales</taxon>
        <taxon>Tricholomatineae</taxon>
        <taxon>Lyophyllaceae</taxon>
        <taxon>Sphagnurus</taxon>
    </lineage>
</organism>
<dbReference type="InterPro" id="IPR011421">
    <property type="entry name" value="BCNT-C"/>
</dbReference>
<evidence type="ECO:0000313" key="5">
    <source>
        <dbReference type="EMBL" id="KAG5654551.1"/>
    </source>
</evidence>
<dbReference type="Proteomes" id="UP000717328">
    <property type="component" value="Unassembled WGS sequence"/>
</dbReference>
<dbReference type="AlphaFoldDB" id="A0A9P7KJ26"/>
<gene>
    <name evidence="5" type="ORF">H0H81_000076</name>
</gene>
<dbReference type="InterPro" id="IPR027124">
    <property type="entry name" value="Swc5/CFDP1/2"/>
</dbReference>
<feature type="region of interest" description="Disordered" evidence="3">
    <location>
        <begin position="141"/>
        <end position="198"/>
    </location>
</feature>
<feature type="domain" description="BCNT-C" evidence="4">
    <location>
        <begin position="177"/>
        <end position="260"/>
    </location>
</feature>
<feature type="region of interest" description="Disordered" evidence="3">
    <location>
        <begin position="38"/>
        <end position="72"/>
    </location>
</feature>
<reference evidence="5" key="1">
    <citation type="submission" date="2021-02" db="EMBL/GenBank/DDBJ databases">
        <authorList>
            <person name="Nieuwenhuis M."/>
            <person name="Van De Peppel L.J.J."/>
        </authorList>
    </citation>
    <scope>NUCLEOTIDE SEQUENCE</scope>
    <source>
        <strain evidence="5">D49</strain>
    </source>
</reference>
<reference evidence="5" key="2">
    <citation type="submission" date="2021-10" db="EMBL/GenBank/DDBJ databases">
        <title>Phylogenomics reveals ancestral predisposition of the termite-cultivated fungus Termitomyces towards a domesticated lifestyle.</title>
        <authorList>
            <person name="Auxier B."/>
            <person name="Grum-Grzhimaylo A."/>
            <person name="Cardenas M.E."/>
            <person name="Lodge J.D."/>
            <person name="Laessoe T."/>
            <person name="Pedersen O."/>
            <person name="Smith M.E."/>
            <person name="Kuyper T.W."/>
            <person name="Franco-Molano E.A."/>
            <person name="Baroni T.J."/>
            <person name="Aanen D.K."/>
        </authorList>
    </citation>
    <scope>NUCLEOTIDE SEQUENCE</scope>
    <source>
        <strain evidence="5">D49</strain>
    </source>
</reference>
<feature type="region of interest" description="Disordered" evidence="3">
    <location>
        <begin position="1"/>
        <end position="21"/>
    </location>
</feature>
<comment type="caution">
    <text evidence="5">The sequence shown here is derived from an EMBL/GenBank/DDBJ whole genome shotgun (WGS) entry which is preliminary data.</text>
</comment>
<dbReference type="PANTHER" id="PTHR48407:SF1">
    <property type="entry name" value="CRANIOFACIAL DEVELOPMENT PROTEIN 1"/>
    <property type="match status" value="1"/>
</dbReference>
<evidence type="ECO:0000313" key="6">
    <source>
        <dbReference type="Proteomes" id="UP000717328"/>
    </source>
</evidence>
<feature type="compositionally biased region" description="Basic residues" evidence="3">
    <location>
        <begin position="169"/>
        <end position="180"/>
    </location>
</feature>
<proteinExistence type="inferred from homology"/>
<accession>A0A9P7KJ26</accession>
<dbReference type="EMBL" id="JABCKI010000005">
    <property type="protein sequence ID" value="KAG5654551.1"/>
    <property type="molecule type" value="Genomic_DNA"/>
</dbReference>
<sequence length="262" mass="28730">MSTHPIHESDSEDDDYVPPLGAGALSFTSHSILFIQTFKSDSDSSEDERESKRPRTSSPPPQQVEAEKKKARDALWASFQASLTAPPSNPEPAKVEMVKIEKRFKFAGELVVEVVDVPADSEDAKKWPLWHAPGVETTANPLAAGPSILPEPLGEPMVSESSSSTKAKPPVKRPGPRKPKVSLAAIPTASSQKAKKLSTLEKSAMDWRAHVQASEEAGLKDELDANRRGGGYLEKVEFLNRVEERREDVFEASKGSKRRRPL</sequence>
<evidence type="ECO:0000256" key="2">
    <source>
        <dbReference type="ARBA" id="ARBA00019138"/>
    </source>
</evidence>
<evidence type="ECO:0000256" key="1">
    <source>
        <dbReference type="ARBA" id="ARBA00010465"/>
    </source>
</evidence>
<protein>
    <recommendedName>
        <fullName evidence="2">SWR1-complex protein 5</fullName>
    </recommendedName>
</protein>
<evidence type="ECO:0000259" key="4">
    <source>
        <dbReference type="PROSITE" id="PS51279"/>
    </source>
</evidence>
<keyword evidence="6" id="KW-1185">Reference proteome</keyword>
<comment type="similarity">
    <text evidence="1">Belongs to the SWC5 family.</text>
</comment>
<name>A0A9P7KJ26_9AGAR</name>